<dbReference type="GO" id="GO:0006355">
    <property type="term" value="P:regulation of DNA-templated transcription"/>
    <property type="evidence" value="ECO:0007669"/>
    <property type="project" value="TreeGrafter"/>
</dbReference>
<dbReference type="PANTHER" id="PTHR22880">
    <property type="entry name" value="FALZ-RELATED BROMODOMAIN-CONTAINING PROTEINS"/>
    <property type="match status" value="1"/>
</dbReference>
<accession>A0A9P6FBX7</accession>
<feature type="domain" description="NET" evidence="5">
    <location>
        <begin position="659"/>
        <end position="742"/>
    </location>
</feature>
<dbReference type="Gene3D" id="1.20.1270.220">
    <property type="match status" value="1"/>
</dbReference>
<gene>
    <name evidence="6" type="ORF">EC957_009475</name>
</gene>
<sequence>MMSNGDEVKKRPLEDHASLNGELNGDAPTNLDVAHIPEEGSLKRLKAEDDDHVPFSPPITAPVASSAASDYPSLVPSLEHSRPDFPIPPAHSTADQLIDSDIKVPSHLLSTHTPSVSSIPLEPLPTSSPAAPVPLTQEPRKPDDAEVSKPIPQPAQSTADPVAPSVISSNPEPTPVKSEAPTTTFAAPPIPPALDTTTIAPPVATATPATPATPVTPATPATPATPVNPALNGARKSSMTREQLKYCTAIIKQLKRHRDAGAFLQPVDPVALRIPDYFTVVKNPRDLSTVERKLNNLEYDTVDDFVQDVNLIFANCYLYNGRESPIAIFASNLESAFTSSLRYMPKETIKATPDTQKESTKKASPAKAKKEVVKKEDVKSQAPAAVPQPDFVPSAFTLSRAASEERRPKRDIHAPSKEILTAIAVKKKGSAKWKADPQLRYCQAILREFAKKANMEFMFPFMEPVDYVALNIPDYPKLIKNPMDLGTVKTKLEEDEYENAAQFEADVRLVLWNCFKFNPAGTPVHLMGRRMETLFNTKWAERPPPPTPPPVAEEPKQEESESESDSSDDKIAEMERHLKTLSEKIRLMKAATKKKEKVEKKAPVKAAPPQEKPVKPKAAAKTPAKAPPKPAPAKAPAPEKKKAPPKRSRPVYSSSSGSSSSSEDDVPMITFEQKKELSDSINNFEGDKLANVVQIIHSRMPHLRDNGGQEEIELDMDSLDPKTLYKLYEYVKKTSAPKRKKPAPKKVKVQYSEADATKKITELERTLQKFEHPAPHAKGSQAGVNDGYSSSSSGSSSSGSDSDSGSSSD</sequence>
<dbReference type="Gene3D" id="1.20.920.10">
    <property type="entry name" value="Bromodomain-like"/>
    <property type="match status" value="2"/>
</dbReference>
<feature type="compositionally biased region" description="Low complexity" evidence="3">
    <location>
        <begin position="789"/>
        <end position="809"/>
    </location>
</feature>
<feature type="compositionally biased region" description="Basic and acidic residues" evidence="3">
    <location>
        <begin position="35"/>
        <end position="53"/>
    </location>
</feature>
<dbReference type="PRINTS" id="PR00503">
    <property type="entry name" value="BROMODOMAIN"/>
</dbReference>
<feature type="region of interest" description="Disordered" evidence="3">
    <location>
        <begin position="205"/>
        <end position="238"/>
    </location>
</feature>
<feature type="compositionally biased region" description="Basic and acidic residues" evidence="3">
    <location>
        <begin position="368"/>
        <end position="379"/>
    </location>
</feature>
<feature type="compositionally biased region" description="Polar residues" evidence="3">
    <location>
        <begin position="108"/>
        <end position="118"/>
    </location>
</feature>
<feature type="compositionally biased region" description="Pro residues" evidence="3">
    <location>
        <begin position="542"/>
        <end position="552"/>
    </location>
</feature>
<feature type="region of interest" description="Disordered" evidence="3">
    <location>
        <begin position="767"/>
        <end position="809"/>
    </location>
</feature>
<feature type="compositionally biased region" description="Pro residues" evidence="3">
    <location>
        <begin position="625"/>
        <end position="635"/>
    </location>
</feature>
<dbReference type="PROSITE" id="PS51525">
    <property type="entry name" value="NET"/>
    <property type="match status" value="1"/>
</dbReference>
<organism evidence="6 7">
    <name type="scientific">Mortierella hygrophila</name>
    <dbReference type="NCBI Taxonomy" id="979708"/>
    <lineage>
        <taxon>Eukaryota</taxon>
        <taxon>Fungi</taxon>
        <taxon>Fungi incertae sedis</taxon>
        <taxon>Mucoromycota</taxon>
        <taxon>Mortierellomycotina</taxon>
        <taxon>Mortierellomycetes</taxon>
        <taxon>Mortierellales</taxon>
        <taxon>Mortierellaceae</taxon>
        <taxon>Mortierella</taxon>
    </lineage>
</organism>
<name>A0A9P6FBX7_9FUNG</name>
<dbReference type="GO" id="GO:0005634">
    <property type="term" value="C:nucleus"/>
    <property type="evidence" value="ECO:0007669"/>
    <property type="project" value="TreeGrafter"/>
</dbReference>
<dbReference type="InterPro" id="IPR038336">
    <property type="entry name" value="NET_sf"/>
</dbReference>
<evidence type="ECO:0000256" key="2">
    <source>
        <dbReference type="PROSITE-ProRule" id="PRU00035"/>
    </source>
</evidence>
<evidence type="ECO:0000256" key="1">
    <source>
        <dbReference type="ARBA" id="ARBA00023117"/>
    </source>
</evidence>
<feature type="compositionally biased region" description="Basic and acidic residues" evidence="3">
    <location>
        <begin position="138"/>
        <end position="147"/>
    </location>
</feature>
<feature type="region of interest" description="Disordered" evidence="3">
    <location>
        <begin position="1"/>
        <end position="183"/>
    </location>
</feature>
<dbReference type="SMART" id="SM00297">
    <property type="entry name" value="BROMO"/>
    <property type="match status" value="2"/>
</dbReference>
<dbReference type="InterPro" id="IPR027353">
    <property type="entry name" value="NET_dom"/>
</dbReference>
<feature type="domain" description="Bromo" evidence="4">
    <location>
        <begin position="255"/>
        <end position="327"/>
    </location>
</feature>
<dbReference type="PANTHER" id="PTHR22880:SF225">
    <property type="entry name" value="BROMODOMAIN-CONTAINING PROTEIN BET-1-RELATED"/>
    <property type="match status" value="1"/>
</dbReference>
<dbReference type="InterPro" id="IPR001487">
    <property type="entry name" value="Bromodomain"/>
</dbReference>
<evidence type="ECO:0000259" key="4">
    <source>
        <dbReference type="PROSITE" id="PS50014"/>
    </source>
</evidence>
<dbReference type="Pfam" id="PF00439">
    <property type="entry name" value="Bromodomain"/>
    <property type="match status" value="2"/>
</dbReference>
<dbReference type="EMBL" id="JAAAXW010000052">
    <property type="protein sequence ID" value="KAF9546715.1"/>
    <property type="molecule type" value="Genomic_DNA"/>
</dbReference>
<feature type="compositionally biased region" description="Low complexity" evidence="3">
    <location>
        <begin position="205"/>
        <end position="230"/>
    </location>
</feature>
<dbReference type="Pfam" id="PF17035">
    <property type="entry name" value="BET"/>
    <property type="match status" value="1"/>
</dbReference>
<keyword evidence="1 2" id="KW-0103">Bromodomain</keyword>
<dbReference type="GO" id="GO:0006338">
    <property type="term" value="P:chromatin remodeling"/>
    <property type="evidence" value="ECO:0007669"/>
    <property type="project" value="TreeGrafter"/>
</dbReference>
<proteinExistence type="predicted"/>
<dbReference type="PROSITE" id="PS50014">
    <property type="entry name" value="BROMODOMAIN_2"/>
    <property type="match status" value="2"/>
</dbReference>
<feature type="compositionally biased region" description="Basic and acidic residues" evidence="3">
    <location>
        <begin position="348"/>
        <end position="361"/>
    </location>
</feature>
<protein>
    <recommendedName>
        <fullName evidence="8">Bromodomain-containing protein</fullName>
    </recommendedName>
</protein>
<feature type="region of interest" description="Disordered" evidence="3">
    <location>
        <begin position="348"/>
        <end position="387"/>
    </location>
</feature>
<dbReference type="SUPFAM" id="SSF47370">
    <property type="entry name" value="Bromodomain"/>
    <property type="match status" value="2"/>
</dbReference>
<dbReference type="Proteomes" id="UP000723463">
    <property type="component" value="Unassembled WGS sequence"/>
</dbReference>
<dbReference type="InterPro" id="IPR050935">
    <property type="entry name" value="Bromo_chromatin_reader"/>
</dbReference>
<evidence type="ECO:0000256" key="3">
    <source>
        <dbReference type="SAM" id="MobiDB-lite"/>
    </source>
</evidence>
<comment type="caution">
    <text evidence="6">The sequence shown here is derived from an EMBL/GenBank/DDBJ whole genome shotgun (WGS) entry which is preliminary data.</text>
</comment>
<dbReference type="GO" id="GO:0000785">
    <property type="term" value="C:chromatin"/>
    <property type="evidence" value="ECO:0007669"/>
    <property type="project" value="TreeGrafter"/>
</dbReference>
<feature type="compositionally biased region" description="Basic and acidic residues" evidence="3">
    <location>
        <begin position="1"/>
        <end position="17"/>
    </location>
</feature>
<dbReference type="InterPro" id="IPR036427">
    <property type="entry name" value="Bromodomain-like_sf"/>
</dbReference>
<feature type="region of interest" description="Disordered" evidence="3">
    <location>
        <begin position="591"/>
        <end position="670"/>
    </location>
</feature>
<keyword evidence="7" id="KW-1185">Reference proteome</keyword>
<reference evidence="6" key="1">
    <citation type="journal article" date="2020" name="Fungal Divers.">
        <title>Resolving the Mortierellaceae phylogeny through synthesis of multi-gene phylogenetics and phylogenomics.</title>
        <authorList>
            <person name="Vandepol N."/>
            <person name="Liber J."/>
            <person name="Desiro A."/>
            <person name="Na H."/>
            <person name="Kennedy M."/>
            <person name="Barry K."/>
            <person name="Grigoriev I.V."/>
            <person name="Miller A.N."/>
            <person name="O'Donnell K."/>
            <person name="Stajich J.E."/>
            <person name="Bonito G."/>
        </authorList>
    </citation>
    <scope>NUCLEOTIDE SEQUENCE</scope>
    <source>
        <strain evidence="6">NRRL 2591</strain>
    </source>
</reference>
<dbReference type="AlphaFoldDB" id="A0A9P6FBX7"/>
<evidence type="ECO:0000313" key="6">
    <source>
        <dbReference type="EMBL" id="KAF9546715.1"/>
    </source>
</evidence>
<evidence type="ECO:0000313" key="7">
    <source>
        <dbReference type="Proteomes" id="UP000723463"/>
    </source>
</evidence>
<evidence type="ECO:0000259" key="5">
    <source>
        <dbReference type="PROSITE" id="PS51525"/>
    </source>
</evidence>
<feature type="domain" description="Bromo" evidence="4">
    <location>
        <begin position="453"/>
        <end position="525"/>
    </location>
</feature>
<feature type="region of interest" description="Disordered" evidence="3">
    <location>
        <begin position="538"/>
        <end position="570"/>
    </location>
</feature>
<evidence type="ECO:0008006" key="8">
    <source>
        <dbReference type="Google" id="ProtNLM"/>
    </source>
</evidence>